<proteinExistence type="predicted"/>
<dbReference type="EMBL" id="DYVY01000028">
    <property type="protein sequence ID" value="HJF93448.1"/>
    <property type="molecule type" value="Genomic_DNA"/>
</dbReference>
<dbReference type="InterPro" id="IPR016747">
    <property type="entry name" value="Phosphotransbutyrylase"/>
</dbReference>
<reference evidence="3" key="2">
    <citation type="submission" date="2021-09" db="EMBL/GenBank/DDBJ databases">
        <authorList>
            <person name="Gilroy R."/>
        </authorList>
    </citation>
    <scope>NUCLEOTIDE SEQUENCE</scope>
    <source>
        <strain evidence="3">ChiSjej5B23-16112</strain>
    </source>
</reference>
<gene>
    <name evidence="3" type="ORF">K8V82_01475</name>
</gene>
<accession>A0A921HZE3</accession>
<feature type="domain" description="VanZ-like" evidence="2">
    <location>
        <begin position="6"/>
        <end position="144"/>
    </location>
</feature>
<dbReference type="NCBIfam" id="NF037970">
    <property type="entry name" value="vanZ_1"/>
    <property type="match status" value="1"/>
</dbReference>
<evidence type="ECO:0000259" key="2">
    <source>
        <dbReference type="Pfam" id="PF04892"/>
    </source>
</evidence>
<name>A0A921HZE3_9FIRM</name>
<keyword evidence="1" id="KW-1133">Transmembrane helix</keyword>
<organism evidence="3 4">
    <name type="scientific">Lachnoclostridium phocaeense</name>
    <dbReference type="NCBI Taxonomy" id="1871021"/>
    <lineage>
        <taxon>Bacteria</taxon>
        <taxon>Bacillati</taxon>
        <taxon>Bacillota</taxon>
        <taxon>Clostridia</taxon>
        <taxon>Lachnospirales</taxon>
        <taxon>Lachnospiraceae</taxon>
    </lineage>
</organism>
<dbReference type="Proteomes" id="UP000769156">
    <property type="component" value="Unassembled WGS sequence"/>
</dbReference>
<keyword evidence="1" id="KW-0812">Transmembrane</keyword>
<protein>
    <submittedName>
        <fullName evidence="3">VanZ family protein</fullName>
    </submittedName>
</protein>
<dbReference type="InterPro" id="IPR006976">
    <property type="entry name" value="VanZ-like"/>
</dbReference>
<evidence type="ECO:0000256" key="1">
    <source>
        <dbReference type="SAM" id="Phobius"/>
    </source>
</evidence>
<comment type="caution">
    <text evidence="3">The sequence shown here is derived from an EMBL/GenBank/DDBJ whole genome shotgun (WGS) entry which is preliminary data.</text>
</comment>
<dbReference type="Pfam" id="PF04892">
    <property type="entry name" value="VanZ"/>
    <property type="match status" value="1"/>
</dbReference>
<evidence type="ECO:0000313" key="3">
    <source>
        <dbReference type="EMBL" id="HJF93448.1"/>
    </source>
</evidence>
<dbReference type="AlphaFoldDB" id="A0A921HZE3"/>
<keyword evidence="1" id="KW-0472">Membrane</keyword>
<feature type="transmembrane region" description="Helical" evidence="1">
    <location>
        <begin position="128"/>
        <end position="146"/>
    </location>
</feature>
<reference evidence="3" key="1">
    <citation type="journal article" date="2021" name="PeerJ">
        <title>Extensive microbial diversity within the chicken gut microbiome revealed by metagenomics and culture.</title>
        <authorList>
            <person name="Gilroy R."/>
            <person name="Ravi A."/>
            <person name="Getino M."/>
            <person name="Pursley I."/>
            <person name="Horton D.L."/>
            <person name="Alikhan N.F."/>
            <person name="Baker D."/>
            <person name="Gharbi K."/>
            <person name="Hall N."/>
            <person name="Watson M."/>
            <person name="Adriaenssens E.M."/>
            <person name="Foster-Nyarko E."/>
            <person name="Jarju S."/>
            <person name="Secka A."/>
            <person name="Antonio M."/>
            <person name="Oren A."/>
            <person name="Chaudhuri R.R."/>
            <person name="La Ragione R."/>
            <person name="Hildebrand F."/>
            <person name="Pallen M.J."/>
        </authorList>
    </citation>
    <scope>NUCLEOTIDE SEQUENCE</scope>
    <source>
        <strain evidence="3">ChiSjej5B23-16112</strain>
    </source>
</reference>
<evidence type="ECO:0000313" key="4">
    <source>
        <dbReference type="Proteomes" id="UP000769156"/>
    </source>
</evidence>
<sequence>MKRNIFTLMVLLWMGIIFWFSAQPADQSERMSLSVGHVAGLLFVDGYEDWPKERQEAFEEEIDHGVRKAAHFTEYAILGLLLTAMYRAYGHEGERLFLLAAGTGSLYAATDEFHQLFVQGRSCQITDWMIDTCGVAAGGAVMYLICRFAKQRRRRGQQSVKNT</sequence>
<dbReference type="PIRSF" id="PIRSF019083">
    <property type="entry name" value="UCP019083_VanZ"/>
    <property type="match status" value="1"/>
</dbReference>